<keyword evidence="3" id="KW-0813">Transport</keyword>
<evidence type="ECO:0000256" key="2">
    <source>
        <dbReference type="ARBA" id="ARBA00009142"/>
    </source>
</evidence>
<comment type="similarity">
    <text evidence="2 8">Belongs to the 4-toluene sulfonate uptake permease (TSUP) (TC 2.A.102) family.</text>
</comment>
<accession>A0A6J4MT47</accession>
<evidence type="ECO:0000256" key="3">
    <source>
        <dbReference type="ARBA" id="ARBA00022448"/>
    </source>
</evidence>
<organism evidence="9">
    <name type="scientific">uncultured Gemmatimonadota bacterium</name>
    <dbReference type="NCBI Taxonomy" id="203437"/>
    <lineage>
        <taxon>Bacteria</taxon>
        <taxon>Pseudomonadati</taxon>
        <taxon>Gemmatimonadota</taxon>
        <taxon>environmental samples</taxon>
    </lineage>
</organism>
<dbReference type="GO" id="GO:0005886">
    <property type="term" value="C:plasma membrane"/>
    <property type="evidence" value="ECO:0007669"/>
    <property type="project" value="UniProtKB-SubCell"/>
</dbReference>
<evidence type="ECO:0000256" key="1">
    <source>
        <dbReference type="ARBA" id="ARBA00004651"/>
    </source>
</evidence>
<dbReference type="InterPro" id="IPR002781">
    <property type="entry name" value="TM_pro_TauE-like"/>
</dbReference>
<evidence type="ECO:0000313" key="9">
    <source>
        <dbReference type="EMBL" id="CAA9368034.1"/>
    </source>
</evidence>
<keyword evidence="7 8" id="KW-0472">Membrane</keyword>
<evidence type="ECO:0000256" key="4">
    <source>
        <dbReference type="ARBA" id="ARBA00022475"/>
    </source>
</evidence>
<feature type="non-terminal residue" evidence="9">
    <location>
        <position position="1"/>
    </location>
</feature>
<gene>
    <name evidence="9" type="ORF">AVDCRST_MAG89-4286</name>
</gene>
<comment type="subcellular location">
    <subcellularLocation>
        <location evidence="1 8">Cell membrane</location>
        <topology evidence="1 8">Multi-pass membrane protein</topology>
    </subcellularLocation>
</comment>
<feature type="transmembrane region" description="Helical" evidence="8">
    <location>
        <begin position="20"/>
        <end position="38"/>
    </location>
</feature>
<dbReference type="InterPro" id="IPR052017">
    <property type="entry name" value="TSUP"/>
</dbReference>
<name>A0A6J4MT47_9BACT</name>
<feature type="transmembrane region" description="Helical" evidence="8">
    <location>
        <begin position="84"/>
        <end position="117"/>
    </location>
</feature>
<dbReference type="Pfam" id="PF01925">
    <property type="entry name" value="TauE"/>
    <property type="match status" value="1"/>
</dbReference>
<feature type="transmembrane region" description="Helical" evidence="8">
    <location>
        <begin position="44"/>
        <end position="63"/>
    </location>
</feature>
<keyword evidence="6 8" id="KW-1133">Transmembrane helix</keyword>
<proteinExistence type="inferred from homology"/>
<reference evidence="9" key="1">
    <citation type="submission" date="2020-02" db="EMBL/GenBank/DDBJ databases">
        <authorList>
            <person name="Meier V. D."/>
        </authorList>
    </citation>
    <scope>NUCLEOTIDE SEQUENCE</scope>
    <source>
        <strain evidence="9">AVDCRST_MAG89</strain>
    </source>
</reference>
<keyword evidence="4 8" id="KW-1003">Cell membrane</keyword>
<sequence>SLSAAFGYRAELRRAHRHLVLLWPPSLVGGIIGSILLIRLPETVFASAIPWLLITASVLLLAQRPLQRRLQAHPHAAPRRGTRAAVVFFQLLVGVYGGYFGAGIGILMLSSLAFMGISDIHEMNAVKNILAATMNGVSVVVFVAAGVVVWKYALLMAVAAILGDDAAARAARRLKPDYVRAIVVAVGFLVAAWSFRSL</sequence>
<evidence type="ECO:0000256" key="5">
    <source>
        <dbReference type="ARBA" id="ARBA00022692"/>
    </source>
</evidence>
<dbReference type="PANTHER" id="PTHR30269:SF0">
    <property type="entry name" value="MEMBRANE TRANSPORTER PROTEIN YFCA-RELATED"/>
    <property type="match status" value="1"/>
</dbReference>
<dbReference type="PANTHER" id="PTHR30269">
    <property type="entry name" value="TRANSMEMBRANE PROTEIN YFCA"/>
    <property type="match status" value="1"/>
</dbReference>
<keyword evidence="5 8" id="KW-0812">Transmembrane</keyword>
<feature type="transmembrane region" description="Helical" evidence="8">
    <location>
        <begin position="137"/>
        <end position="162"/>
    </location>
</feature>
<evidence type="ECO:0000256" key="6">
    <source>
        <dbReference type="ARBA" id="ARBA00022989"/>
    </source>
</evidence>
<evidence type="ECO:0000256" key="7">
    <source>
        <dbReference type="ARBA" id="ARBA00023136"/>
    </source>
</evidence>
<evidence type="ECO:0000256" key="8">
    <source>
        <dbReference type="RuleBase" id="RU363041"/>
    </source>
</evidence>
<dbReference type="EMBL" id="CADCTV010000896">
    <property type="protein sequence ID" value="CAA9368034.1"/>
    <property type="molecule type" value="Genomic_DNA"/>
</dbReference>
<feature type="transmembrane region" description="Helical" evidence="8">
    <location>
        <begin position="178"/>
        <end position="195"/>
    </location>
</feature>
<protein>
    <recommendedName>
        <fullName evidence="8">Probable membrane transporter protein</fullName>
    </recommendedName>
</protein>
<dbReference type="AlphaFoldDB" id="A0A6J4MT47"/>